<dbReference type="AlphaFoldDB" id="A0AAU1TVX0"/>
<reference evidence="1" key="1">
    <citation type="submission" date="2022-10" db="EMBL/GenBank/DDBJ databases">
        <title>The complete genomes of actinobacterial strains from the NBC collection.</title>
        <authorList>
            <person name="Joergensen T.S."/>
            <person name="Alvarez Arevalo M."/>
            <person name="Sterndorff E.B."/>
            <person name="Faurdal D."/>
            <person name="Vuksanovic O."/>
            <person name="Mourched A.-S."/>
            <person name="Charusanti P."/>
            <person name="Shaw S."/>
            <person name="Blin K."/>
            <person name="Weber T."/>
        </authorList>
    </citation>
    <scope>NUCLEOTIDE SEQUENCE</scope>
    <source>
        <strain evidence="1">NBC_00119</strain>
    </source>
</reference>
<name>A0AAU1TVX0_9ACTN</name>
<evidence type="ECO:0000313" key="1">
    <source>
        <dbReference type="EMBL" id="WTS09779.1"/>
    </source>
</evidence>
<organism evidence="1">
    <name type="scientific">Streptomyces sp. NBC_00119</name>
    <dbReference type="NCBI Taxonomy" id="2975659"/>
    <lineage>
        <taxon>Bacteria</taxon>
        <taxon>Bacillati</taxon>
        <taxon>Actinomycetota</taxon>
        <taxon>Actinomycetes</taxon>
        <taxon>Kitasatosporales</taxon>
        <taxon>Streptomycetaceae</taxon>
        <taxon>Streptomyces</taxon>
    </lineage>
</organism>
<proteinExistence type="predicted"/>
<gene>
    <name evidence="1" type="ORF">OHU69_00590</name>
</gene>
<accession>A0AAU1TVX0</accession>
<protein>
    <submittedName>
        <fullName evidence="1">Uncharacterized protein</fullName>
    </submittedName>
</protein>
<sequence length="223" mass="24636">MNLNLFNDVPDGLTRRARSFVQAHGVKVDVRPIAEHRQWWLERDIPAAVLDRMVAYEERWGGLVLPPASQYDGGPRYLEADSPEGSASEGWWFEAGMQRTAVPYSFMIGPSGEFGIHADQWVPLHATVEGWVESLALTDHASTCAKQIVKVTGDDVNGIVLDGYEQVREVMGVADTWWRGADSLVAVYTGEAEALSFPRGRTALIYSGLDEWGLRGGVKDSDN</sequence>
<dbReference type="EMBL" id="CP108195">
    <property type="protein sequence ID" value="WTS09779.1"/>
    <property type="molecule type" value="Genomic_DNA"/>
</dbReference>